<gene>
    <name evidence="2" type="ORF">CU098_010536</name>
</gene>
<proteinExistence type="predicted"/>
<dbReference type="Proteomes" id="UP000253551">
    <property type="component" value="Unassembled WGS sequence"/>
</dbReference>
<dbReference type="AlphaFoldDB" id="A0A367JH63"/>
<protein>
    <submittedName>
        <fullName evidence="2">Uncharacterized protein</fullName>
    </submittedName>
</protein>
<keyword evidence="3" id="KW-1185">Reference proteome</keyword>
<dbReference type="STRING" id="4846.A0A367JH63"/>
<reference evidence="2 3" key="1">
    <citation type="journal article" date="2018" name="G3 (Bethesda)">
        <title>Phylogenetic and Phylogenomic Definition of Rhizopus Species.</title>
        <authorList>
            <person name="Gryganskyi A.P."/>
            <person name="Golan J."/>
            <person name="Dolatabadi S."/>
            <person name="Mondo S."/>
            <person name="Robb S."/>
            <person name="Idnurm A."/>
            <person name="Muszewska A."/>
            <person name="Steczkiewicz K."/>
            <person name="Masonjones S."/>
            <person name="Liao H.L."/>
            <person name="Gajdeczka M.T."/>
            <person name="Anike F."/>
            <person name="Vuek A."/>
            <person name="Anishchenko I.M."/>
            <person name="Voigt K."/>
            <person name="de Hoog G.S."/>
            <person name="Smith M.E."/>
            <person name="Heitman J."/>
            <person name="Vilgalys R."/>
            <person name="Stajich J.E."/>
        </authorList>
    </citation>
    <scope>NUCLEOTIDE SEQUENCE [LARGE SCALE GENOMIC DNA]</scope>
    <source>
        <strain evidence="2 3">LSU 92-RS-03</strain>
    </source>
</reference>
<feature type="compositionally biased region" description="Low complexity" evidence="1">
    <location>
        <begin position="75"/>
        <end position="93"/>
    </location>
</feature>
<dbReference type="EMBL" id="PJQM01003377">
    <property type="protein sequence ID" value="RCH89219.1"/>
    <property type="molecule type" value="Genomic_DNA"/>
</dbReference>
<organism evidence="2 3">
    <name type="scientific">Rhizopus stolonifer</name>
    <name type="common">Rhizopus nigricans</name>
    <dbReference type="NCBI Taxonomy" id="4846"/>
    <lineage>
        <taxon>Eukaryota</taxon>
        <taxon>Fungi</taxon>
        <taxon>Fungi incertae sedis</taxon>
        <taxon>Mucoromycota</taxon>
        <taxon>Mucoromycotina</taxon>
        <taxon>Mucoromycetes</taxon>
        <taxon>Mucorales</taxon>
        <taxon>Mucorineae</taxon>
        <taxon>Rhizopodaceae</taxon>
        <taxon>Rhizopus</taxon>
    </lineage>
</organism>
<accession>A0A367JH63</accession>
<evidence type="ECO:0000313" key="2">
    <source>
        <dbReference type="EMBL" id="RCH89219.1"/>
    </source>
</evidence>
<name>A0A367JH63_RHIST</name>
<evidence type="ECO:0000256" key="1">
    <source>
        <dbReference type="SAM" id="MobiDB-lite"/>
    </source>
</evidence>
<comment type="caution">
    <text evidence="2">The sequence shown here is derived from an EMBL/GenBank/DDBJ whole genome shotgun (WGS) entry which is preliminary data.</text>
</comment>
<evidence type="ECO:0000313" key="3">
    <source>
        <dbReference type="Proteomes" id="UP000253551"/>
    </source>
</evidence>
<sequence length="133" mass="14995">MPAWDYQAILSNKIEKPKETPDLMRHLAGQFLLSVVQLANSMPCETNRNDINLPPLLPEDRDFASSDEKKTPVTLSSSLSSYLPASSSYSSYSSLSSCSYMEELYDTLIQSALINSSNSDRSFWWWDNQSQAL</sequence>
<feature type="region of interest" description="Disordered" evidence="1">
    <location>
        <begin position="47"/>
        <end position="93"/>
    </location>
</feature>
<dbReference type="OrthoDB" id="5571888at2759"/>
<feature type="compositionally biased region" description="Basic and acidic residues" evidence="1">
    <location>
        <begin position="58"/>
        <end position="71"/>
    </location>
</feature>